<evidence type="ECO:0000256" key="4">
    <source>
        <dbReference type="ARBA" id="ARBA00022729"/>
    </source>
</evidence>
<reference evidence="6" key="1">
    <citation type="journal article" date="2014" name="Front. Microbiol.">
        <title>High frequency of phylogenetically diverse reductive dehalogenase-homologous genes in deep subseafloor sedimentary metagenomes.</title>
        <authorList>
            <person name="Kawai M."/>
            <person name="Futagami T."/>
            <person name="Toyoda A."/>
            <person name="Takaki Y."/>
            <person name="Nishi S."/>
            <person name="Hori S."/>
            <person name="Arai W."/>
            <person name="Tsubouchi T."/>
            <person name="Morono Y."/>
            <person name="Uchiyama I."/>
            <person name="Ito T."/>
            <person name="Fujiyama A."/>
            <person name="Inagaki F."/>
            <person name="Takami H."/>
        </authorList>
    </citation>
    <scope>NUCLEOTIDE SEQUENCE</scope>
    <source>
        <strain evidence="6">Expedition CK06-06</strain>
    </source>
</reference>
<name>X1MNA5_9ZZZZ</name>
<keyword evidence="4" id="KW-0732">Signal</keyword>
<accession>X1MNA5</accession>
<evidence type="ECO:0000313" key="6">
    <source>
        <dbReference type="EMBL" id="GAI32803.1"/>
    </source>
</evidence>
<dbReference type="InterPro" id="IPR019500">
    <property type="entry name" value="Pep_S46"/>
</dbReference>
<dbReference type="GO" id="GO:0008239">
    <property type="term" value="F:dipeptidyl-peptidase activity"/>
    <property type="evidence" value="ECO:0007669"/>
    <property type="project" value="InterPro"/>
</dbReference>
<keyword evidence="5" id="KW-0378">Hydrolase</keyword>
<dbReference type="GO" id="GO:0006508">
    <property type="term" value="P:proteolysis"/>
    <property type="evidence" value="ECO:0007669"/>
    <property type="project" value="UniProtKB-KW"/>
</dbReference>
<dbReference type="PANTHER" id="PTHR38469">
    <property type="entry name" value="PERIPLASMIC PEPTIDASE SUBFAMILY S1B"/>
    <property type="match status" value="1"/>
</dbReference>
<feature type="non-terminal residue" evidence="6">
    <location>
        <position position="217"/>
    </location>
</feature>
<keyword evidence="3" id="KW-0645">Protease</keyword>
<dbReference type="Pfam" id="PF10459">
    <property type="entry name" value="Peptidase_S46"/>
    <property type="match status" value="1"/>
</dbReference>
<dbReference type="GO" id="GO:0070009">
    <property type="term" value="F:serine-type aminopeptidase activity"/>
    <property type="evidence" value="ECO:0007669"/>
    <property type="project" value="InterPro"/>
</dbReference>
<evidence type="ECO:0000256" key="2">
    <source>
        <dbReference type="ARBA" id="ARBA00022438"/>
    </source>
</evidence>
<comment type="similarity">
    <text evidence="1">Belongs to the peptidase S46 family.</text>
</comment>
<comment type="caution">
    <text evidence="6">The sequence shown here is derived from an EMBL/GenBank/DDBJ whole genome shotgun (WGS) entry which is preliminary data.</text>
</comment>
<dbReference type="PANTHER" id="PTHR38469:SF1">
    <property type="entry name" value="PERIPLASMIC PEPTIDASE SUBFAMILY S1B"/>
    <property type="match status" value="1"/>
</dbReference>
<keyword evidence="2" id="KW-0031">Aminopeptidase</keyword>
<dbReference type="AlphaFoldDB" id="X1MNA5"/>
<evidence type="ECO:0008006" key="7">
    <source>
        <dbReference type="Google" id="ProtNLM"/>
    </source>
</evidence>
<organism evidence="6">
    <name type="scientific">marine sediment metagenome</name>
    <dbReference type="NCBI Taxonomy" id="412755"/>
    <lineage>
        <taxon>unclassified sequences</taxon>
        <taxon>metagenomes</taxon>
        <taxon>ecological metagenomes</taxon>
    </lineage>
</organism>
<evidence type="ECO:0000256" key="5">
    <source>
        <dbReference type="ARBA" id="ARBA00022801"/>
    </source>
</evidence>
<dbReference type="InterPro" id="IPR009003">
    <property type="entry name" value="Peptidase_S1_PA"/>
</dbReference>
<dbReference type="SUPFAM" id="SSF50494">
    <property type="entry name" value="Trypsin-like serine proteases"/>
    <property type="match status" value="1"/>
</dbReference>
<gene>
    <name evidence="6" type="ORF">S06H3_50814</name>
</gene>
<dbReference type="EMBL" id="BARV01032202">
    <property type="protein sequence ID" value="GAI32803.1"/>
    <property type="molecule type" value="Genomic_DNA"/>
</dbReference>
<evidence type="ECO:0000256" key="1">
    <source>
        <dbReference type="ARBA" id="ARBA00010491"/>
    </source>
</evidence>
<protein>
    <recommendedName>
        <fullName evidence="7">Serine protease</fullName>
    </recommendedName>
</protein>
<sequence length="217" mass="24779">MNKKIFTLLIFFFASGFGFLKADEGMWIPLLIEKYNIKIMQENGFKLTAEDIYSINKASMKDAVMIFDGGCTAELISDKGLLITNHHCGYRRIQSHSTVEHDYLTNGFWAMSGEEELPNHGLTVTFLVRMDDVTDRVLSGLTDESDEKTREKRIREAIDKIRKEAIEGTHYTASVKPFFHGNQYFLFVNEVYKDVRLVGAPPSAIGKFGGDTDNWMW</sequence>
<evidence type="ECO:0000256" key="3">
    <source>
        <dbReference type="ARBA" id="ARBA00022670"/>
    </source>
</evidence>
<proteinExistence type="inferred from homology"/>